<feature type="coiled-coil region" evidence="8">
    <location>
        <begin position="1543"/>
        <end position="1584"/>
    </location>
</feature>
<dbReference type="PANTHER" id="PTHR47968:SF75">
    <property type="entry name" value="CENTROMERE-ASSOCIATED PROTEIN E"/>
    <property type="match status" value="1"/>
</dbReference>
<feature type="domain" description="Kinesin motor" evidence="10">
    <location>
        <begin position="4"/>
        <end position="327"/>
    </location>
</feature>
<sequence length="2913" mass="338854">MSDSIKVAIKVRPLIKRERDDNSVIQWTVQENSIVSTDPEMKRRGDGGFRFDHIFDMNASNSDVFETVVKPIISAAVNGINGTVFAYGQTSSGKTYTMMGNAEEPGVVPLAIGYIFDAIANTIGREFLLRVSYLEIYNEKVNDLLDKSGTDLKLKEDGSGQVILQCKEEITNCPHNVLSIMKKGDKNRRIGETNMNERSSRSHTIFRITIESREAGGDSDGAVQVSQLNLVDLAGSERARLTGATGERFKEGRHINLSLSTLGLVIMQLSESQDTQKHVNFRDSKLTRLLQNSLGGNAMTAIICAITPAALEETHCTLSFASRAKSVKNKPQINEVMSDATLLKRYAKQLSKLQQELERIKNENRAAEVEEMESKLQEKDRLNQLLEERIELLKTRILSGVNNSQEEPIKAKFKRRQTWGGRVMSNLLQPTFQSTTSLATIKEVSFEKPQRKSIIQPMDIMNQTFQTAFTDFELELFESERNRDDISDSDEESLVTRRKNRVTFANDVCTIKSRDSTCNVTPVKDSASTQTVGTQHQTSPSTPKHVLRRCIMDLTKDFIELREFTTLEKQLICKENHCYEHGKKEQDVQTSLENIKSTPEYYKKEYTGGVKELLEKFNLIEEKDMDRIITHLCTKFSEIEKQNISEKEANSKLMKRFSDLEKQVENITSERNEFEHISCELRGELNKKIAELELNHMTEETIRKDEMKKITELEMQIENITSEKSEFERINADLHTKSAKRIMELEKQIENVTSERDEFAYMHRELRMELNKKSMEVEKLQNNLESTDTEMVNQRITELETEVKNVTSEKNKFEQINDELRTELNRITTEFEKLIEQMASDKNEHERVNTELRTELNKKIVDITSEKTELERMNTELNKNAAELKSTIESQESAYQEALEKICDLEKELKNIISEKNEFEHANTELSTQFDQRTCEFEAKVMTQQIENEKAMQTIVQLENQSATMVAEKDKLKNINSELHTKLKQRTSALKAQISSEKVGDQKMMEIINELEVEFESITSTNEELKCIITDLQTELNQKISALRSEEIEKQKAMEEVSELSRQIEHITSERNEFEHLNNRLNAELTKKTSESELTIMSEQTANPESIKKVDELQNQIENISLDKSGLEPPEELHCTSDKIDSDLKNDYINENNNLKGHIKELQDIVTNLRAENQNLRDTLGNQSVQFSPEVNESIANASYVTLNMDAEKSQLEESLHLKNQELEDIKSDVTSLKTDIKNLQETIYLLTTENMEMATKLTTEQEKTKQTELNFQETIDELYARISAVTNEKIRLEIDLTALSEELESVRSKILPIRNEEQLFTSYQTKIDQLKAENIKLSISITEKNKELESIKESKSLLYDHECIHKEKLAALKKQNKSLLGENNELSTDLIDKIEENDMLKEQYDILKSKIEQSLTTNVAENDLEHLKMENNILKTEITELKAKIAILYEENAKFSTNLLQTMEDLDSSRSEKSCNNSLHLSMIFDNVTNDNETKQQISEEETCETLVKKVRTLQDQIVHLTHLNKKLSDLKLTSCSQCEHLRNLDESRRALKLETKLLNQKLEDLQKKYDRKCADTENLKSKIQQESNVGEHDVSQNVSFVNETNVSFVEEKIQSLNDLLQSLKVDQETLPALYEDKCDQLEKLQSETIVESIDSTSDIATDTNLKRNRSRIEQIQSNIDQLKKEMDDMKKNSINFTATLNEFKIEKANLLNEINNLKCANEELNQKMLINESTATKKVQILENELTNMSKEMELFSTREKELNSQRLMLEVELEDLKVKGQSKDALITQLSEDVSTLKNELDLVTKEKNDLINSNIMECKEKELLNLKKQCEELENERVQIKELEQHNILNIRKLEAYINDLQVSITNQESVCRELQEKTVYLESLVEEKEQERYILAQKLQETEAELIDFKNNSELKYRNEFDLMVQEHQQHIKEYENNFEKLNDTLNKYIDENLNLSKELASLRIIKEKFNETVAESERVSDQQKALISENERLSDELNDIKKCMIKELKSLKFNVNSTDFSSKSVNEIFIVLLQTLVSKEEEIIQLVRESYEKEKRKVEDEKRQCIDTERRATMWAKELEVEIEKLQAELTERERIHKESQNNISQLEHYLRETKHENDIFKEKIETLEADLNNLQIEFDKQCKIDTKQDEAIIVAQRREKEAQEVYKSKEMELQSKFKSQSEMYEKKINNLVHTVESYKTKILELNSCIEGLEVNEKQMKNIIEANSIEIKRCNQNVEQIKSEFEQLTQTCNEMNQEVEEKNAYIKEITKILKDKCDALSEYKTELETIMPEYQLLKDHIKDHKSTIERCKEEIQALKKEKEEQLEIIKGKLNSEEIKNAGLSKQLNELNNKNVALIEELNGLKEKCEELQSVNAKLEKKIRNSTSKIKAEAEIEELKELNRQLQNNLEGASNRIMEFQEIKSKTSKDMVQLKNEYERALQENDELKKTFSEYKSKHSSSFIDESKYDALVLEKNKIALELEGKKIIINQKDKEIKEYVSQIQQLTDKNKELDDEVEEYAAIIREKDVEISKLEEKVYSRLTENTHINELEAKFGNLNEENVKLRDQVDALKMRLQMEIEKDVNSQNDRIMKDTCNRVKELEEEKNKIVKDLDVQKVLLNQKDKEIRDYIKKIRDLTEKNKQFNNELLNTAIIRDRTAEISNLEVISDSGPTENKRNNDVKKTLEFVAMENKKLKNEIKQLQIQLRIDMHNERCILKENVKKEDKNVTSEKLDQYEDRCEQLKKKIHELELQLVSKNGKIATLELQIQSENFPYKKRCKELEEVVLAFRNKNTELSSEIRKLQRTVNDVNSWECDICRRWRVNRNNQACQTMPNDAVRFRSINSGIVEDHVKIQKLEKEKTLMKDLCRSRHRQIRELQDRIKELEEVQSSSGARSNEAVQKHMSNK</sequence>
<accession>A0ABP1PJ04</accession>
<feature type="region of interest" description="Disordered" evidence="9">
    <location>
        <begin position="2892"/>
        <end position="2913"/>
    </location>
</feature>
<organism evidence="11 12">
    <name type="scientific">Xylocopa violacea</name>
    <name type="common">Violet carpenter bee</name>
    <name type="synonym">Apis violacea</name>
    <dbReference type="NCBI Taxonomy" id="135666"/>
    <lineage>
        <taxon>Eukaryota</taxon>
        <taxon>Metazoa</taxon>
        <taxon>Ecdysozoa</taxon>
        <taxon>Arthropoda</taxon>
        <taxon>Hexapoda</taxon>
        <taxon>Insecta</taxon>
        <taxon>Pterygota</taxon>
        <taxon>Neoptera</taxon>
        <taxon>Endopterygota</taxon>
        <taxon>Hymenoptera</taxon>
        <taxon>Apocrita</taxon>
        <taxon>Aculeata</taxon>
        <taxon>Apoidea</taxon>
        <taxon>Anthophila</taxon>
        <taxon>Apidae</taxon>
        <taxon>Xylocopa</taxon>
        <taxon>Xylocopa</taxon>
    </lineage>
</organism>
<proteinExistence type="inferred from homology"/>
<dbReference type="Pfam" id="PF00225">
    <property type="entry name" value="Kinesin"/>
    <property type="match status" value="1"/>
</dbReference>
<dbReference type="Proteomes" id="UP001642520">
    <property type="component" value="Unassembled WGS sequence"/>
</dbReference>
<dbReference type="PRINTS" id="PR00380">
    <property type="entry name" value="KINESINHEAVY"/>
</dbReference>
<evidence type="ECO:0000256" key="4">
    <source>
        <dbReference type="ARBA" id="ARBA00023054"/>
    </source>
</evidence>
<evidence type="ECO:0000256" key="2">
    <source>
        <dbReference type="ARBA" id="ARBA00022741"/>
    </source>
</evidence>
<feature type="coiled-coil region" evidence="8">
    <location>
        <begin position="1283"/>
        <end position="1452"/>
    </location>
</feature>
<name>A0ABP1PJ04_XYLVO</name>
<dbReference type="InterPro" id="IPR001752">
    <property type="entry name" value="Kinesin_motor_dom"/>
</dbReference>
<feature type="coiled-coil region" evidence="8">
    <location>
        <begin position="343"/>
        <end position="396"/>
    </location>
</feature>
<keyword evidence="3 7" id="KW-0067">ATP-binding</keyword>
<keyword evidence="6" id="KW-0963">Cytoplasm</keyword>
<feature type="coiled-coil region" evidence="8">
    <location>
        <begin position="2684"/>
        <end position="2812"/>
    </location>
</feature>
<protein>
    <recommendedName>
        <fullName evidence="10">Kinesin motor domain-containing protein</fullName>
    </recommendedName>
</protein>
<feature type="coiled-coil region" evidence="8">
    <location>
        <begin position="2495"/>
        <end position="2653"/>
    </location>
</feature>
<gene>
    <name evidence="11" type="ORF">XYLVIOL_LOCUS11046</name>
</gene>
<dbReference type="Gene3D" id="3.40.850.10">
    <property type="entry name" value="Kinesin motor domain"/>
    <property type="match status" value="1"/>
</dbReference>
<dbReference type="PROSITE" id="PS00411">
    <property type="entry name" value="KINESIN_MOTOR_1"/>
    <property type="match status" value="1"/>
</dbReference>
<feature type="coiled-coil region" evidence="8">
    <location>
        <begin position="1145"/>
        <end position="1179"/>
    </location>
</feature>
<dbReference type="InterPro" id="IPR036961">
    <property type="entry name" value="Kinesin_motor_dom_sf"/>
</dbReference>
<dbReference type="InterPro" id="IPR019821">
    <property type="entry name" value="Kinesin_motor_CS"/>
</dbReference>
<feature type="coiled-coil region" evidence="8">
    <location>
        <begin position="703"/>
        <end position="901"/>
    </location>
</feature>
<evidence type="ECO:0000256" key="5">
    <source>
        <dbReference type="ARBA" id="ARBA00023175"/>
    </source>
</evidence>
<dbReference type="EMBL" id="CAXAJV020001301">
    <property type="protein sequence ID" value="CAL7952387.1"/>
    <property type="molecule type" value="Genomic_DNA"/>
</dbReference>
<comment type="subcellular location">
    <subcellularLocation>
        <location evidence="1">Cytoplasm</location>
        <location evidence="1">Cytoskeleton</location>
    </subcellularLocation>
</comment>
<dbReference type="CDD" id="cd01374">
    <property type="entry name" value="KISc_CENP_E"/>
    <property type="match status" value="1"/>
</dbReference>
<dbReference type="InterPro" id="IPR027640">
    <property type="entry name" value="Kinesin-like_fam"/>
</dbReference>
<evidence type="ECO:0000313" key="11">
    <source>
        <dbReference type="EMBL" id="CAL7952387.1"/>
    </source>
</evidence>
<evidence type="ECO:0000256" key="7">
    <source>
        <dbReference type="PROSITE-ProRule" id="PRU00283"/>
    </source>
</evidence>
<keyword evidence="12" id="KW-1185">Reference proteome</keyword>
<keyword evidence="5 7" id="KW-0505">Motor protein</keyword>
<evidence type="ECO:0000256" key="6">
    <source>
        <dbReference type="ARBA" id="ARBA00023212"/>
    </source>
</evidence>
<dbReference type="InterPro" id="IPR027417">
    <property type="entry name" value="P-loop_NTPase"/>
</dbReference>
<feature type="coiled-coil region" evidence="8">
    <location>
        <begin position="2230"/>
        <end position="2271"/>
    </location>
</feature>
<evidence type="ECO:0000256" key="3">
    <source>
        <dbReference type="ARBA" id="ARBA00022840"/>
    </source>
</evidence>
<feature type="coiled-coil region" evidence="8">
    <location>
        <begin position="2300"/>
        <end position="2463"/>
    </location>
</feature>
<evidence type="ECO:0000256" key="8">
    <source>
        <dbReference type="SAM" id="Coils"/>
    </source>
</evidence>
<feature type="coiled-coil region" evidence="8">
    <location>
        <begin position="1667"/>
        <end position="1964"/>
    </location>
</feature>
<dbReference type="PANTHER" id="PTHR47968">
    <property type="entry name" value="CENTROMERE PROTEIN E"/>
    <property type="match status" value="1"/>
</dbReference>
<feature type="compositionally biased region" description="Polar residues" evidence="9">
    <location>
        <begin position="2894"/>
        <end position="2905"/>
    </location>
</feature>
<feature type="coiled-coil region" evidence="8">
    <location>
        <begin position="1209"/>
        <end position="1243"/>
    </location>
</feature>
<feature type="coiled-coil region" evidence="8">
    <location>
        <begin position="1008"/>
        <end position="1091"/>
    </location>
</feature>
<feature type="coiled-coil region" evidence="8">
    <location>
        <begin position="2050"/>
        <end position="2151"/>
    </location>
</feature>
<evidence type="ECO:0000313" key="12">
    <source>
        <dbReference type="Proteomes" id="UP001642520"/>
    </source>
</evidence>
<comment type="caution">
    <text evidence="11">The sequence shown here is derived from an EMBL/GenBank/DDBJ whole genome shotgun (WGS) entry which is preliminary data.</text>
</comment>
<comment type="similarity">
    <text evidence="7">Belongs to the TRAFAC class myosin-kinesin ATPase superfamily. Kinesin family.</text>
</comment>
<feature type="binding site" evidence="7">
    <location>
        <begin position="88"/>
        <end position="95"/>
    </location>
    <ligand>
        <name>ATP</name>
        <dbReference type="ChEBI" id="CHEBI:30616"/>
    </ligand>
</feature>
<reference evidence="11 12" key="1">
    <citation type="submission" date="2024-08" db="EMBL/GenBank/DDBJ databases">
        <authorList>
            <person name="Will J Nash"/>
            <person name="Angela Man"/>
            <person name="Seanna McTaggart"/>
            <person name="Kendall Baker"/>
            <person name="Tom Barker"/>
            <person name="Leah Catchpole"/>
            <person name="Alex Durrant"/>
            <person name="Karim Gharbi"/>
            <person name="Naomi Irish"/>
            <person name="Gemy Kaithakottil"/>
            <person name="Debby Ku"/>
            <person name="Aaliyah Providence"/>
            <person name="Felix Shaw"/>
            <person name="David Swarbreck"/>
            <person name="Chris Watkins"/>
            <person name="Ann M. McCartney"/>
            <person name="Giulio Formenti"/>
            <person name="Alice Mouton"/>
            <person name="Noel Vella"/>
            <person name="Bjorn M von Reumont"/>
            <person name="Adriana Vella"/>
            <person name="Wilfried Haerty"/>
        </authorList>
    </citation>
    <scope>NUCLEOTIDE SEQUENCE [LARGE SCALE GENOMIC DNA]</scope>
</reference>
<evidence type="ECO:0000256" key="9">
    <source>
        <dbReference type="SAM" id="MobiDB-lite"/>
    </source>
</evidence>
<feature type="coiled-coil region" evidence="8">
    <location>
        <begin position="941"/>
        <end position="978"/>
    </location>
</feature>
<evidence type="ECO:0000256" key="1">
    <source>
        <dbReference type="ARBA" id="ARBA00004245"/>
    </source>
</evidence>
<dbReference type="SUPFAM" id="SSF52540">
    <property type="entry name" value="P-loop containing nucleoside triphosphate hydrolases"/>
    <property type="match status" value="1"/>
</dbReference>
<dbReference type="SMART" id="SM00129">
    <property type="entry name" value="KISc"/>
    <property type="match status" value="1"/>
</dbReference>
<keyword evidence="2 7" id="KW-0547">Nucleotide-binding</keyword>
<dbReference type="PROSITE" id="PS50067">
    <property type="entry name" value="KINESIN_MOTOR_2"/>
    <property type="match status" value="1"/>
</dbReference>
<keyword evidence="6" id="KW-0206">Cytoskeleton</keyword>
<evidence type="ECO:0000259" key="10">
    <source>
        <dbReference type="PROSITE" id="PS50067"/>
    </source>
</evidence>
<feature type="coiled-coil region" evidence="8">
    <location>
        <begin position="650"/>
        <end position="677"/>
    </location>
</feature>
<keyword evidence="4 8" id="KW-0175">Coiled coil</keyword>